<feature type="compositionally biased region" description="Basic and acidic residues" evidence="1">
    <location>
        <begin position="473"/>
        <end position="484"/>
    </location>
</feature>
<gene>
    <name evidence="2" type="ORF">NPX13_g6597</name>
</gene>
<name>A0A9W8TM00_9PEZI</name>
<protein>
    <submittedName>
        <fullName evidence="2">Uncharacterized protein</fullName>
    </submittedName>
</protein>
<accession>A0A9W8TM00</accession>
<proteinExistence type="predicted"/>
<feature type="compositionally biased region" description="Polar residues" evidence="1">
    <location>
        <begin position="463"/>
        <end position="472"/>
    </location>
</feature>
<sequence>MAAAELSILVLTKSCVSKFEEVIALHGPKQIELENRLADFSLWADGVGALSKPGSSLDSRLEGRVNDLAFVKNVLNTLVDCLDYAKEVFEAKASFDECIQNLDSIIGNLALIGVAIRRTGKASRNRRANRTFRPEEHQEFKTHLECIMLLRPTEEARFHHTENGACIIGLDHSELSPLQSRLIDANLRRRHNFVVAQKRSKHESEARSERSTPMGTFTAHDLIRDGPPPTTKYAAGPPGAQPQRTTQDSSWRAATISGFSLASTAEGTLHNELPEKAYIPGAAKTQITSIASDAEFPEPPPIPSGRRVGKCPCCCQSLPTEIFTDPTTWNSRGPEDSSELVDHVLEHMYDFSLRALPWPPPPVQDLNVPPGNFNLPGNPEHADNIRKWINGAVHYEVDAPCLILCDYDRADHSFPTLANPFEYTDHFMMNEYFNESPKDTSSRRQTDQSRSVSRATDELHAAQLSTFGAGSNTERDSNSDREDILPSIDSDDASLAPNSESRRNPSKDLHLALEL</sequence>
<evidence type="ECO:0000313" key="3">
    <source>
        <dbReference type="Proteomes" id="UP001148614"/>
    </source>
</evidence>
<reference evidence="2" key="1">
    <citation type="submission" date="2022-07" db="EMBL/GenBank/DDBJ databases">
        <title>Genome Sequence of Xylaria arbuscula.</title>
        <authorList>
            <person name="Buettner E."/>
        </authorList>
    </citation>
    <scope>NUCLEOTIDE SEQUENCE</scope>
    <source>
        <strain evidence="2">VT107</strain>
    </source>
</reference>
<keyword evidence="3" id="KW-1185">Reference proteome</keyword>
<organism evidence="2 3">
    <name type="scientific">Xylaria arbuscula</name>
    <dbReference type="NCBI Taxonomy" id="114810"/>
    <lineage>
        <taxon>Eukaryota</taxon>
        <taxon>Fungi</taxon>
        <taxon>Dikarya</taxon>
        <taxon>Ascomycota</taxon>
        <taxon>Pezizomycotina</taxon>
        <taxon>Sordariomycetes</taxon>
        <taxon>Xylariomycetidae</taxon>
        <taxon>Xylariales</taxon>
        <taxon>Xylariaceae</taxon>
        <taxon>Xylaria</taxon>
    </lineage>
</organism>
<comment type="caution">
    <text evidence="2">The sequence shown here is derived from an EMBL/GenBank/DDBJ whole genome shotgun (WGS) entry which is preliminary data.</text>
</comment>
<dbReference type="EMBL" id="JANPWZ010001187">
    <property type="protein sequence ID" value="KAJ3567925.1"/>
    <property type="molecule type" value="Genomic_DNA"/>
</dbReference>
<feature type="compositionally biased region" description="Basic and acidic residues" evidence="1">
    <location>
        <begin position="500"/>
        <end position="515"/>
    </location>
</feature>
<feature type="region of interest" description="Disordered" evidence="1">
    <location>
        <begin position="196"/>
        <end position="248"/>
    </location>
</feature>
<evidence type="ECO:0000256" key="1">
    <source>
        <dbReference type="SAM" id="MobiDB-lite"/>
    </source>
</evidence>
<evidence type="ECO:0000313" key="2">
    <source>
        <dbReference type="EMBL" id="KAJ3567925.1"/>
    </source>
</evidence>
<feature type="compositionally biased region" description="Basic and acidic residues" evidence="1">
    <location>
        <begin position="436"/>
        <end position="447"/>
    </location>
</feature>
<feature type="region of interest" description="Disordered" evidence="1">
    <location>
        <begin position="434"/>
        <end position="515"/>
    </location>
</feature>
<dbReference type="Proteomes" id="UP001148614">
    <property type="component" value="Unassembled WGS sequence"/>
</dbReference>
<dbReference type="AlphaFoldDB" id="A0A9W8TM00"/>